<evidence type="ECO:0000313" key="3">
    <source>
        <dbReference type="Proteomes" id="UP000620262"/>
    </source>
</evidence>
<comment type="caution">
    <text evidence="2">The sequence shown here is derived from an EMBL/GenBank/DDBJ whole genome shotgun (WGS) entry which is preliminary data.</text>
</comment>
<organism evidence="2 3">
    <name type="scientific">Rhizobium viscosum</name>
    <name type="common">Arthrobacter viscosus</name>
    <dbReference type="NCBI Taxonomy" id="1673"/>
    <lineage>
        <taxon>Bacteria</taxon>
        <taxon>Pseudomonadati</taxon>
        <taxon>Pseudomonadota</taxon>
        <taxon>Alphaproteobacteria</taxon>
        <taxon>Hyphomicrobiales</taxon>
        <taxon>Rhizobiaceae</taxon>
        <taxon>Rhizobium/Agrobacterium group</taxon>
        <taxon>Rhizobium</taxon>
    </lineage>
</organism>
<reference evidence="2 3" key="1">
    <citation type="submission" date="2020-10" db="EMBL/GenBank/DDBJ databases">
        <title>Sequencing the genomes of 1000 actinobacteria strains.</title>
        <authorList>
            <person name="Klenk H.-P."/>
        </authorList>
    </citation>
    <scope>NUCLEOTIDE SEQUENCE [LARGE SCALE GENOMIC DNA]</scope>
    <source>
        <strain evidence="2 3">DSM 7307</strain>
    </source>
</reference>
<dbReference type="SUPFAM" id="SSF52266">
    <property type="entry name" value="SGNH hydrolase"/>
    <property type="match status" value="1"/>
</dbReference>
<accession>A0ABR9IVC2</accession>
<protein>
    <submittedName>
        <fullName evidence="2">Lysophospholipase L1-like esterase</fullName>
    </submittedName>
</protein>
<evidence type="ECO:0000313" key="2">
    <source>
        <dbReference type="EMBL" id="MBE1507154.1"/>
    </source>
</evidence>
<dbReference type="Gene3D" id="3.40.50.1110">
    <property type="entry name" value="SGNH hydrolase"/>
    <property type="match status" value="1"/>
</dbReference>
<dbReference type="Proteomes" id="UP000620262">
    <property type="component" value="Unassembled WGS sequence"/>
</dbReference>
<sequence>MAIGHSFVANSGYTVIYPGSPTPRIDTVTANWLGTIGPLRNIDNRFDLDCWYDPKVPTAAAPTARLAGAISGRGGEHMPQTLARLPWCLERKPDIVLLDIATNDIASDNLTLEEAIERYEALLKPLRDAGVWVICLLPVDRIGKTKGTWTADDARHVLNSGLAEYLVSIGSREGIRVVDDRDVLAKAIQQGVAITEDGVHLNTDGQWLRYSVLLPILRDMVTEGDFYSRDVKLANLSPLGGFSGGAGKRSGVTGVVADGLVARRGSGQNDAIIGSKEPLADGIERQVFTINPADNANDSRVCTLTLSWADMDLEKLGLHEGDWVEAGFDYELSSSNSWLGLEFSLEANSRPAICRYSVVGGMVVRLNTTQDGPRLTAPLSGRATIPRFKLLGTDDVAAPADYFRSSLRPIRLHWNKNATETLVAKFSPIIIRKSTDPRPAWNL</sequence>
<feature type="domain" description="SGNH hydrolase-type esterase" evidence="1">
    <location>
        <begin position="69"/>
        <end position="207"/>
    </location>
</feature>
<name>A0ABR9IVC2_RHIVS</name>
<dbReference type="InterPro" id="IPR036514">
    <property type="entry name" value="SGNH_hydro_sf"/>
</dbReference>
<proteinExistence type="predicted"/>
<evidence type="ECO:0000259" key="1">
    <source>
        <dbReference type="Pfam" id="PF13472"/>
    </source>
</evidence>
<dbReference type="EMBL" id="JADBEC010000002">
    <property type="protein sequence ID" value="MBE1507154.1"/>
    <property type="molecule type" value="Genomic_DNA"/>
</dbReference>
<keyword evidence="3" id="KW-1185">Reference proteome</keyword>
<dbReference type="InterPro" id="IPR013830">
    <property type="entry name" value="SGNH_hydro"/>
</dbReference>
<dbReference type="Pfam" id="PF13472">
    <property type="entry name" value="Lipase_GDSL_2"/>
    <property type="match status" value="1"/>
</dbReference>
<gene>
    <name evidence="2" type="ORF">H4W29_004399</name>
</gene>
<dbReference type="RefSeq" id="WP_246517399.1">
    <property type="nucleotide sequence ID" value="NZ_BAAAVL010000004.1"/>
</dbReference>